<comment type="caution">
    <text evidence="2">The sequence shown here is derived from an EMBL/GenBank/DDBJ whole genome shotgun (WGS) entry which is preliminary data.</text>
</comment>
<gene>
    <name evidence="2" type="ORF">K8W16_07985</name>
</gene>
<proteinExistence type="predicted"/>
<evidence type="ECO:0000313" key="2">
    <source>
        <dbReference type="EMBL" id="HJD97569.1"/>
    </source>
</evidence>
<dbReference type="SUPFAM" id="SSF52833">
    <property type="entry name" value="Thioredoxin-like"/>
    <property type="match status" value="1"/>
</dbReference>
<protein>
    <submittedName>
        <fullName evidence="2">Thioredoxin family protein</fullName>
    </submittedName>
</protein>
<organism evidence="2 3">
    <name type="scientific">Mailhella massiliensis</name>
    <dbReference type="NCBI Taxonomy" id="1903261"/>
    <lineage>
        <taxon>Bacteria</taxon>
        <taxon>Pseudomonadati</taxon>
        <taxon>Thermodesulfobacteriota</taxon>
        <taxon>Desulfovibrionia</taxon>
        <taxon>Desulfovibrionales</taxon>
        <taxon>Desulfovibrionaceae</taxon>
        <taxon>Mailhella</taxon>
    </lineage>
</organism>
<reference evidence="2" key="2">
    <citation type="submission" date="2021-09" db="EMBL/GenBank/DDBJ databases">
        <authorList>
            <person name="Gilroy R."/>
        </authorList>
    </citation>
    <scope>NUCLEOTIDE SEQUENCE</scope>
    <source>
        <strain evidence="2">ChiGjej2B2-19336</strain>
    </source>
</reference>
<evidence type="ECO:0000313" key="3">
    <source>
        <dbReference type="Proteomes" id="UP000698963"/>
    </source>
</evidence>
<name>A0A921AWT8_9BACT</name>
<dbReference type="InterPro" id="IPR036249">
    <property type="entry name" value="Thioredoxin-like_sf"/>
</dbReference>
<accession>A0A921AWT8</accession>
<dbReference type="InterPro" id="IPR013766">
    <property type="entry name" value="Thioredoxin_domain"/>
</dbReference>
<reference evidence="2" key="1">
    <citation type="journal article" date="2021" name="PeerJ">
        <title>Extensive microbial diversity within the chicken gut microbiome revealed by metagenomics and culture.</title>
        <authorList>
            <person name="Gilroy R."/>
            <person name="Ravi A."/>
            <person name="Getino M."/>
            <person name="Pursley I."/>
            <person name="Horton D.L."/>
            <person name="Alikhan N.F."/>
            <person name="Baker D."/>
            <person name="Gharbi K."/>
            <person name="Hall N."/>
            <person name="Watson M."/>
            <person name="Adriaenssens E.M."/>
            <person name="Foster-Nyarko E."/>
            <person name="Jarju S."/>
            <person name="Secka A."/>
            <person name="Antonio M."/>
            <person name="Oren A."/>
            <person name="Chaudhuri R.R."/>
            <person name="La Ragione R."/>
            <person name="Hildebrand F."/>
            <person name="Pallen M.J."/>
        </authorList>
    </citation>
    <scope>NUCLEOTIDE SEQUENCE</scope>
    <source>
        <strain evidence="2">ChiGjej2B2-19336</strain>
    </source>
</reference>
<feature type="domain" description="Thioredoxin" evidence="1">
    <location>
        <begin position="24"/>
        <end position="99"/>
    </location>
</feature>
<evidence type="ECO:0000259" key="1">
    <source>
        <dbReference type="Pfam" id="PF00085"/>
    </source>
</evidence>
<dbReference type="AlphaFoldDB" id="A0A921AWT8"/>
<sequence>MPAENWEALTAETLEFWMKSHNGIIICHKHLCPHCKIMGTVLDKVKVMVPELELAAVESVEQAELMKTMGVERVPTLCAVKNGVITARHSGVMNPAETLKWYEQA</sequence>
<dbReference type="Gene3D" id="3.40.30.10">
    <property type="entry name" value="Glutaredoxin"/>
    <property type="match status" value="1"/>
</dbReference>
<dbReference type="EMBL" id="DYZA01000162">
    <property type="protein sequence ID" value="HJD97569.1"/>
    <property type="molecule type" value="Genomic_DNA"/>
</dbReference>
<dbReference type="Proteomes" id="UP000698963">
    <property type="component" value="Unassembled WGS sequence"/>
</dbReference>
<dbReference type="Pfam" id="PF00085">
    <property type="entry name" value="Thioredoxin"/>
    <property type="match status" value="1"/>
</dbReference>
<dbReference type="CDD" id="cd02947">
    <property type="entry name" value="TRX_family"/>
    <property type="match status" value="1"/>
</dbReference>
<dbReference type="RefSeq" id="WP_304122619.1">
    <property type="nucleotide sequence ID" value="NZ_DYZA01000162.1"/>
</dbReference>